<evidence type="ECO:0000313" key="2">
    <source>
        <dbReference type="Proteomes" id="UP001148299"/>
    </source>
</evidence>
<sequence>MSVNIQELDTNMQAVIDAFESHPECQPPNTNPSIFFSYDFIRNTHKQLKQVDPAKYAAGDKAAQAAVQEIIGRNSFASILVNDTSGKVAMITGAVAAL</sequence>
<name>A0A9W9UU84_PENBR</name>
<gene>
    <name evidence="1" type="ORF">N7541_004710</name>
</gene>
<comment type="caution">
    <text evidence="1">The sequence shown here is derived from an EMBL/GenBank/DDBJ whole genome shotgun (WGS) entry which is preliminary data.</text>
</comment>
<keyword evidence="2" id="KW-1185">Reference proteome</keyword>
<dbReference type="AlphaFoldDB" id="A0A9W9UU84"/>
<reference evidence="1" key="1">
    <citation type="submission" date="2022-12" db="EMBL/GenBank/DDBJ databases">
        <authorList>
            <person name="Petersen C."/>
        </authorList>
    </citation>
    <scope>NUCLEOTIDE SEQUENCE</scope>
    <source>
        <strain evidence="1">IBT 35675</strain>
    </source>
</reference>
<accession>A0A9W9UU84</accession>
<proteinExistence type="predicted"/>
<organism evidence="1 2">
    <name type="scientific">Penicillium brevicompactum</name>
    <dbReference type="NCBI Taxonomy" id="5074"/>
    <lineage>
        <taxon>Eukaryota</taxon>
        <taxon>Fungi</taxon>
        <taxon>Dikarya</taxon>
        <taxon>Ascomycota</taxon>
        <taxon>Pezizomycotina</taxon>
        <taxon>Eurotiomycetes</taxon>
        <taxon>Eurotiomycetidae</taxon>
        <taxon>Eurotiales</taxon>
        <taxon>Aspergillaceae</taxon>
        <taxon>Penicillium</taxon>
    </lineage>
</organism>
<dbReference type="Proteomes" id="UP001148299">
    <property type="component" value="Unassembled WGS sequence"/>
</dbReference>
<dbReference type="EMBL" id="JAPZBR010000003">
    <property type="protein sequence ID" value="KAJ5357552.1"/>
    <property type="molecule type" value="Genomic_DNA"/>
</dbReference>
<reference evidence="1" key="2">
    <citation type="journal article" date="2023" name="IMA Fungus">
        <title>Comparative genomic study of the Penicillium genus elucidates a diverse pangenome and 15 lateral gene transfer events.</title>
        <authorList>
            <person name="Petersen C."/>
            <person name="Sorensen T."/>
            <person name="Nielsen M.R."/>
            <person name="Sondergaard T.E."/>
            <person name="Sorensen J.L."/>
            <person name="Fitzpatrick D.A."/>
            <person name="Frisvad J.C."/>
            <person name="Nielsen K.L."/>
        </authorList>
    </citation>
    <scope>NUCLEOTIDE SEQUENCE</scope>
    <source>
        <strain evidence="1">IBT 35675</strain>
    </source>
</reference>
<protein>
    <submittedName>
        <fullName evidence="1">Uncharacterized protein</fullName>
    </submittedName>
</protein>
<evidence type="ECO:0000313" key="1">
    <source>
        <dbReference type="EMBL" id="KAJ5357552.1"/>
    </source>
</evidence>